<feature type="compositionally biased region" description="Polar residues" evidence="4">
    <location>
        <begin position="23"/>
        <end position="32"/>
    </location>
</feature>
<dbReference type="GO" id="GO:0005737">
    <property type="term" value="C:cytoplasm"/>
    <property type="evidence" value="ECO:0007669"/>
    <property type="project" value="TreeGrafter"/>
</dbReference>
<dbReference type="InterPro" id="IPR011989">
    <property type="entry name" value="ARM-like"/>
</dbReference>
<keyword evidence="1" id="KW-0677">Repeat</keyword>
<feature type="region of interest" description="Disordered" evidence="4">
    <location>
        <begin position="137"/>
        <end position="184"/>
    </location>
</feature>
<feature type="compositionally biased region" description="Polar residues" evidence="4">
    <location>
        <begin position="277"/>
        <end position="295"/>
    </location>
</feature>
<sequence length="950" mass="104362">MSHGATGTANTPTNMAFTNAARSFNGARSTTTNEKKPNTNGIVKPAATGNTWGGTTIWSSGANGFAMPSLARESSLSREQNSQSLAANAAEDIEGKTGSGSLVESSISEDYANRSWSKRGSLPGRTLSSGLASDNMLSQQRSGSNAGLQSMPGASQNLMGFGTRPPAINLNQTMGGASRQRMPSTFDLKNDFSVRASEQPPFNVYTKFDRPSDPSQRKPDFTNGYTSSATQSPSDERRPPFASQNNRNASMPTSREGSLPSSRGTDEPPSFTRPDYGTSSQSATPSNSRAPSMSSMRNGAYNSYFNVDQVTSNMQQFTFASDNRSSAMHKPMKSFPGHHPVAGRRQSTQHAHNFYHSHDDIEELDRAGVQFLDVDDYATAPPANHFQPSLAERYLNAGGLAEFRPGQPFVSGTAARSHDVAGGLRSPADWPGFCNGVQMANRRSPAVADNTYVNAHVQQLMAAQFRNHPYASLYNPYALQINPHFMQLMPINTMGLEVPATPRDSPIGEGVQSALMYEFKSNTKNKRWELRDICGHVAEFAGDQYGSRFIQTKLETANSDDKDMVFNEIDQDAIPLMTDVFGNYVIQKFFEHGDQRHKKRLAKIMHGQVLSLSLQMYGCRVVQKALDHLLVDDQTPLVLELENHILKCVKDQNGNHVIQKAIERCPAGNLNFIVAAFRGQVQHLSIHPYGCRVIQRCLEKSDLPNRALVMTELMQGINAMISDQFGNYVVQHVVSHDHGECKQQVLTIVAQGLEGYSKHKFSSNVVEKCLERSDDGYRQSVMTKLLDDNVRRTEGEGVLLGMIRDNYGNYVIQKFLDALEINDFFVFCDNLRAPLLQAKRTGAGKQVLAIEKKMHRFDHVQRNGNINHSAHFQLRSSPGYQMPMQMPMSVGPYSSNYNSAATTPPPLTADTQSLQSSCLPSINGDAVEGAAASRKGSDPSSMHSIDGVHR</sequence>
<feature type="repeat" description="Pumilio" evidence="3">
    <location>
        <begin position="640"/>
        <end position="675"/>
    </location>
</feature>
<feature type="domain" description="PUM-HD" evidence="5">
    <location>
        <begin position="511"/>
        <end position="855"/>
    </location>
</feature>
<feature type="repeat" description="Pumilio" evidence="3">
    <location>
        <begin position="529"/>
        <end position="567"/>
    </location>
</feature>
<feature type="region of interest" description="Disordered" evidence="4">
    <location>
        <begin position="897"/>
        <end position="950"/>
    </location>
</feature>
<feature type="compositionally biased region" description="Polar residues" evidence="4">
    <location>
        <begin position="72"/>
        <end position="86"/>
    </location>
</feature>
<dbReference type="Gene3D" id="1.25.10.10">
    <property type="entry name" value="Leucine-rich Repeat Variant"/>
    <property type="match status" value="1"/>
</dbReference>
<feature type="region of interest" description="Disordered" evidence="4">
    <location>
        <begin position="202"/>
        <end position="295"/>
    </location>
</feature>
<dbReference type="Proteomes" id="UP000799539">
    <property type="component" value="Unassembled WGS sequence"/>
</dbReference>
<feature type="repeat" description="Pumilio" evidence="3">
    <location>
        <begin position="712"/>
        <end position="747"/>
    </location>
</feature>
<dbReference type="InterPro" id="IPR016024">
    <property type="entry name" value="ARM-type_fold"/>
</dbReference>
<dbReference type="PROSITE" id="PS50302">
    <property type="entry name" value="PUM"/>
    <property type="match status" value="6"/>
</dbReference>
<name>A0A6A6FI16_9PEZI</name>
<proteinExistence type="predicted"/>
<feature type="compositionally biased region" description="Polar residues" evidence="4">
    <location>
        <begin position="137"/>
        <end position="158"/>
    </location>
</feature>
<dbReference type="Pfam" id="PF00806">
    <property type="entry name" value="PUF"/>
    <property type="match status" value="8"/>
</dbReference>
<feature type="repeat" description="Pumilio" evidence="3">
    <location>
        <begin position="604"/>
        <end position="639"/>
    </location>
</feature>
<feature type="compositionally biased region" description="Polar residues" evidence="4">
    <location>
        <begin position="242"/>
        <end position="263"/>
    </location>
</feature>
<keyword evidence="7" id="KW-1185">Reference proteome</keyword>
<feature type="compositionally biased region" description="Polar residues" evidence="4">
    <location>
        <begin position="223"/>
        <end position="233"/>
    </location>
</feature>
<evidence type="ECO:0000259" key="5">
    <source>
        <dbReference type="PROSITE" id="PS50303"/>
    </source>
</evidence>
<dbReference type="OrthoDB" id="668540at2759"/>
<evidence type="ECO:0000313" key="6">
    <source>
        <dbReference type="EMBL" id="KAF2213126.1"/>
    </source>
</evidence>
<feature type="region of interest" description="Disordered" evidence="4">
    <location>
        <begin position="71"/>
        <end position="102"/>
    </location>
</feature>
<dbReference type="InterPro" id="IPR033712">
    <property type="entry name" value="Pumilio_RNA-bd"/>
</dbReference>
<evidence type="ECO:0000256" key="4">
    <source>
        <dbReference type="SAM" id="MobiDB-lite"/>
    </source>
</evidence>
<dbReference type="PROSITE" id="PS50303">
    <property type="entry name" value="PUM_HD"/>
    <property type="match status" value="1"/>
</dbReference>
<reference evidence="6" key="1">
    <citation type="journal article" date="2020" name="Stud. Mycol.">
        <title>101 Dothideomycetes genomes: a test case for predicting lifestyles and emergence of pathogens.</title>
        <authorList>
            <person name="Haridas S."/>
            <person name="Albert R."/>
            <person name="Binder M."/>
            <person name="Bloem J."/>
            <person name="Labutti K."/>
            <person name="Salamov A."/>
            <person name="Andreopoulos B."/>
            <person name="Baker S."/>
            <person name="Barry K."/>
            <person name="Bills G."/>
            <person name="Bluhm B."/>
            <person name="Cannon C."/>
            <person name="Castanera R."/>
            <person name="Culley D."/>
            <person name="Daum C."/>
            <person name="Ezra D."/>
            <person name="Gonzalez J."/>
            <person name="Henrissat B."/>
            <person name="Kuo A."/>
            <person name="Liang C."/>
            <person name="Lipzen A."/>
            <person name="Lutzoni F."/>
            <person name="Magnuson J."/>
            <person name="Mondo S."/>
            <person name="Nolan M."/>
            <person name="Ohm R."/>
            <person name="Pangilinan J."/>
            <person name="Park H.-J."/>
            <person name="Ramirez L."/>
            <person name="Alfaro M."/>
            <person name="Sun H."/>
            <person name="Tritt A."/>
            <person name="Yoshinaga Y."/>
            <person name="Zwiers L.-H."/>
            <person name="Turgeon B."/>
            <person name="Goodwin S."/>
            <person name="Spatafora J."/>
            <person name="Crous P."/>
            <person name="Grigoriev I."/>
        </authorList>
    </citation>
    <scope>NUCLEOTIDE SEQUENCE</scope>
    <source>
        <strain evidence="6">SCOH1-5</strain>
    </source>
</reference>
<feature type="repeat" description="Pumilio" evidence="3">
    <location>
        <begin position="568"/>
        <end position="603"/>
    </location>
</feature>
<dbReference type="InterPro" id="IPR033133">
    <property type="entry name" value="PUM-HD"/>
</dbReference>
<dbReference type="PANTHER" id="PTHR12537:SF12">
    <property type="entry name" value="MATERNAL PROTEIN PUMILIO"/>
    <property type="match status" value="1"/>
</dbReference>
<comment type="function">
    <text evidence="2">RNA-binding nucleolar protein required for pre-rRNA processing. Involved in production of 18S rRNA and assembly of small ribosomal subunit.</text>
</comment>
<dbReference type="GO" id="GO:0000288">
    <property type="term" value="P:nuclear-transcribed mRNA catabolic process, deadenylation-dependent decay"/>
    <property type="evidence" value="ECO:0007669"/>
    <property type="project" value="TreeGrafter"/>
</dbReference>
<accession>A0A6A6FI16</accession>
<dbReference type="InterPro" id="IPR001313">
    <property type="entry name" value="Pumilio_RNA-bd_rpt"/>
</dbReference>
<feature type="region of interest" description="Disordered" evidence="4">
    <location>
        <begin position="23"/>
        <end position="47"/>
    </location>
</feature>
<dbReference type="SMART" id="SM00025">
    <property type="entry name" value="Pumilio"/>
    <property type="match status" value="8"/>
</dbReference>
<organism evidence="6 7">
    <name type="scientific">Cercospora zeae-maydis SCOH1-5</name>
    <dbReference type="NCBI Taxonomy" id="717836"/>
    <lineage>
        <taxon>Eukaryota</taxon>
        <taxon>Fungi</taxon>
        <taxon>Dikarya</taxon>
        <taxon>Ascomycota</taxon>
        <taxon>Pezizomycotina</taxon>
        <taxon>Dothideomycetes</taxon>
        <taxon>Dothideomycetidae</taxon>
        <taxon>Mycosphaerellales</taxon>
        <taxon>Mycosphaerellaceae</taxon>
        <taxon>Cercospora</taxon>
    </lineage>
</organism>
<evidence type="ECO:0000256" key="3">
    <source>
        <dbReference type="PROSITE-ProRule" id="PRU00317"/>
    </source>
</evidence>
<dbReference type="EMBL" id="ML992671">
    <property type="protein sequence ID" value="KAF2213126.1"/>
    <property type="molecule type" value="Genomic_DNA"/>
</dbReference>
<evidence type="ECO:0000313" key="7">
    <source>
        <dbReference type="Proteomes" id="UP000799539"/>
    </source>
</evidence>
<feature type="compositionally biased region" description="Basic and acidic residues" evidence="4">
    <location>
        <begin position="207"/>
        <end position="220"/>
    </location>
</feature>
<evidence type="ECO:0000256" key="2">
    <source>
        <dbReference type="ARBA" id="ARBA00024893"/>
    </source>
</evidence>
<dbReference type="AlphaFoldDB" id="A0A6A6FI16"/>
<feature type="repeat" description="Pumilio" evidence="3">
    <location>
        <begin position="676"/>
        <end position="711"/>
    </location>
</feature>
<dbReference type="CDD" id="cd07920">
    <property type="entry name" value="Pumilio"/>
    <property type="match status" value="1"/>
</dbReference>
<evidence type="ECO:0000256" key="1">
    <source>
        <dbReference type="ARBA" id="ARBA00022737"/>
    </source>
</evidence>
<protein>
    <recommendedName>
        <fullName evidence="5">PUM-HD domain-containing protein</fullName>
    </recommendedName>
</protein>
<gene>
    <name evidence="6" type="ORF">CERZMDRAFT_105867</name>
</gene>
<dbReference type="SUPFAM" id="SSF48371">
    <property type="entry name" value="ARM repeat"/>
    <property type="match status" value="1"/>
</dbReference>
<dbReference type="GO" id="GO:0003730">
    <property type="term" value="F:mRNA 3'-UTR binding"/>
    <property type="evidence" value="ECO:0007669"/>
    <property type="project" value="TreeGrafter"/>
</dbReference>
<dbReference type="PANTHER" id="PTHR12537">
    <property type="entry name" value="RNA BINDING PROTEIN PUMILIO-RELATED"/>
    <property type="match status" value="1"/>
</dbReference>
<feature type="compositionally biased region" description="Polar residues" evidence="4">
    <location>
        <begin position="910"/>
        <end position="920"/>
    </location>
</feature>